<evidence type="ECO:0000313" key="2">
    <source>
        <dbReference type="EMBL" id="KAK7021139.1"/>
    </source>
</evidence>
<dbReference type="InterPro" id="IPR031720">
    <property type="entry name" value="DUF4728"/>
</dbReference>
<accession>A0AAN8ZTD2</accession>
<name>A0AAN8ZTD2_HALRR</name>
<keyword evidence="1" id="KW-0812">Transmembrane</keyword>
<feature type="transmembrane region" description="Helical" evidence="1">
    <location>
        <begin position="37"/>
        <end position="62"/>
    </location>
</feature>
<evidence type="ECO:0000313" key="3">
    <source>
        <dbReference type="Proteomes" id="UP001381693"/>
    </source>
</evidence>
<dbReference type="AlphaFoldDB" id="A0AAN8ZTD2"/>
<feature type="transmembrane region" description="Helical" evidence="1">
    <location>
        <begin position="68"/>
        <end position="92"/>
    </location>
</feature>
<keyword evidence="3" id="KW-1185">Reference proteome</keyword>
<dbReference type="Proteomes" id="UP001381693">
    <property type="component" value="Unassembled WGS sequence"/>
</dbReference>
<sequence length="127" mass="14370">IGFIASRFIIDIIVTILSSLLIHGIRKNMTRLLIPFMGMQVFAISILILLALALLGICAVVGVWKGFFIVALIFGSIIFLETYFLLVIRAFYYEMKRAKAHVHIALKDEGGFAESQKYYEAKSSHHY</sequence>
<organism evidence="2 3">
    <name type="scientific">Halocaridina rubra</name>
    <name type="common">Hawaiian red shrimp</name>
    <dbReference type="NCBI Taxonomy" id="373956"/>
    <lineage>
        <taxon>Eukaryota</taxon>
        <taxon>Metazoa</taxon>
        <taxon>Ecdysozoa</taxon>
        <taxon>Arthropoda</taxon>
        <taxon>Crustacea</taxon>
        <taxon>Multicrustacea</taxon>
        <taxon>Malacostraca</taxon>
        <taxon>Eumalacostraca</taxon>
        <taxon>Eucarida</taxon>
        <taxon>Decapoda</taxon>
        <taxon>Pleocyemata</taxon>
        <taxon>Caridea</taxon>
        <taxon>Atyoidea</taxon>
        <taxon>Atyidae</taxon>
        <taxon>Halocaridina</taxon>
    </lineage>
</organism>
<protein>
    <submittedName>
        <fullName evidence="2">Uncharacterized protein</fullName>
    </submittedName>
</protein>
<feature type="transmembrane region" description="Helical" evidence="1">
    <location>
        <begin position="6"/>
        <end position="25"/>
    </location>
</feature>
<keyword evidence="1" id="KW-1133">Transmembrane helix</keyword>
<keyword evidence="1" id="KW-0472">Membrane</keyword>
<reference evidence="2 3" key="1">
    <citation type="submission" date="2023-11" db="EMBL/GenBank/DDBJ databases">
        <title>Halocaridina rubra genome assembly.</title>
        <authorList>
            <person name="Smith C."/>
        </authorList>
    </citation>
    <scope>NUCLEOTIDE SEQUENCE [LARGE SCALE GENOMIC DNA]</scope>
    <source>
        <strain evidence="2">EP-1</strain>
        <tissue evidence="2">Whole</tissue>
    </source>
</reference>
<feature type="non-terminal residue" evidence="2">
    <location>
        <position position="1"/>
    </location>
</feature>
<proteinExistence type="predicted"/>
<evidence type="ECO:0000256" key="1">
    <source>
        <dbReference type="SAM" id="Phobius"/>
    </source>
</evidence>
<dbReference type="EMBL" id="JAXCGZ010022911">
    <property type="protein sequence ID" value="KAK7021139.1"/>
    <property type="molecule type" value="Genomic_DNA"/>
</dbReference>
<dbReference type="Pfam" id="PF15860">
    <property type="entry name" value="DUF4728"/>
    <property type="match status" value="1"/>
</dbReference>
<gene>
    <name evidence="2" type="ORF">SK128_002301</name>
</gene>
<comment type="caution">
    <text evidence="2">The sequence shown here is derived from an EMBL/GenBank/DDBJ whole genome shotgun (WGS) entry which is preliminary data.</text>
</comment>